<feature type="chain" id="PRO_5021245085" evidence="10">
    <location>
        <begin position="22"/>
        <end position="202"/>
    </location>
</feature>
<dbReference type="RefSeq" id="WP_135803973.1">
    <property type="nucleotide sequence ID" value="NZ_SRPF01000004.1"/>
</dbReference>
<dbReference type="InterPro" id="IPR024167">
    <property type="entry name" value="Cytochrome_c4-like"/>
</dbReference>
<dbReference type="PRINTS" id="PR00605">
    <property type="entry name" value="CYTCHROMECIC"/>
</dbReference>
<keyword evidence="3 8" id="KW-0349">Heme</keyword>
<comment type="caution">
    <text evidence="12">The sequence shown here is derived from an EMBL/GenBank/DDBJ whole genome shotgun (WGS) entry which is preliminary data.</text>
</comment>
<dbReference type="Proteomes" id="UP000298325">
    <property type="component" value="Unassembled WGS sequence"/>
</dbReference>
<gene>
    <name evidence="12" type="ORF">E5Q11_13480</name>
</gene>
<evidence type="ECO:0000313" key="13">
    <source>
        <dbReference type="Proteomes" id="UP000298325"/>
    </source>
</evidence>
<dbReference type="InterPro" id="IPR009056">
    <property type="entry name" value="Cyt_c-like_dom"/>
</dbReference>
<feature type="binding site" description="axial binding residue" evidence="9">
    <location>
        <position position="179"/>
    </location>
    <ligand>
        <name>heme c</name>
        <dbReference type="ChEBI" id="CHEBI:61717"/>
        <label>2</label>
    </ligand>
    <ligandPart>
        <name>Fe</name>
        <dbReference type="ChEBI" id="CHEBI:18248"/>
    </ligandPart>
</feature>
<dbReference type="InterPro" id="IPR036909">
    <property type="entry name" value="Cyt_c-like_dom_sf"/>
</dbReference>
<dbReference type="Pfam" id="PF13442">
    <property type="entry name" value="Cytochrome_CBB3"/>
    <property type="match status" value="1"/>
</dbReference>
<keyword evidence="4 9" id="KW-0479">Metal-binding</keyword>
<reference evidence="12 13" key="1">
    <citation type="submission" date="2019-04" db="EMBL/GenBank/DDBJ databases">
        <authorList>
            <person name="Park S."/>
            <person name="Yoon J.-H."/>
        </authorList>
    </citation>
    <scope>NUCLEOTIDE SEQUENCE [LARGE SCALE GENOMIC DNA]</scope>
    <source>
        <strain evidence="12 13">HJM-18</strain>
    </source>
</reference>
<keyword evidence="2" id="KW-0813">Transport</keyword>
<evidence type="ECO:0000256" key="10">
    <source>
        <dbReference type="SAM" id="SignalP"/>
    </source>
</evidence>
<feature type="domain" description="Cytochrome c" evidence="11">
    <location>
        <begin position="110"/>
        <end position="202"/>
    </location>
</feature>
<comment type="subcellular location">
    <subcellularLocation>
        <location evidence="1">Periplasm</location>
    </subcellularLocation>
</comment>
<keyword evidence="13" id="KW-1185">Reference proteome</keyword>
<keyword evidence="5" id="KW-0574">Periplasm</keyword>
<dbReference type="InterPro" id="IPR008168">
    <property type="entry name" value="Cyt_C_IC"/>
</dbReference>
<dbReference type="Gene3D" id="1.10.760.10">
    <property type="entry name" value="Cytochrome c-like domain"/>
    <property type="match status" value="2"/>
</dbReference>
<comment type="PTM">
    <text evidence="8">Binds 2 heme c groups covalently per subunit.</text>
</comment>
<evidence type="ECO:0000256" key="6">
    <source>
        <dbReference type="ARBA" id="ARBA00022982"/>
    </source>
</evidence>
<evidence type="ECO:0000256" key="4">
    <source>
        <dbReference type="ARBA" id="ARBA00022723"/>
    </source>
</evidence>
<name>A0A4Z1BN27_9GAMM</name>
<feature type="binding site" description="axial binding residue" evidence="9">
    <location>
        <position position="135"/>
    </location>
    <ligand>
        <name>heme c</name>
        <dbReference type="ChEBI" id="CHEBI:61717"/>
        <label>2</label>
    </ligand>
    <ligandPart>
        <name>Fe</name>
        <dbReference type="ChEBI" id="CHEBI:18248"/>
    </ligandPart>
</feature>
<evidence type="ECO:0000256" key="7">
    <source>
        <dbReference type="ARBA" id="ARBA00023004"/>
    </source>
</evidence>
<evidence type="ECO:0000256" key="2">
    <source>
        <dbReference type="ARBA" id="ARBA00022448"/>
    </source>
</evidence>
<feature type="binding site" description="covalent" evidence="8">
    <location>
        <position position="134"/>
    </location>
    <ligand>
        <name>heme c</name>
        <dbReference type="ChEBI" id="CHEBI:61717"/>
        <label>2</label>
    </ligand>
</feature>
<evidence type="ECO:0000256" key="1">
    <source>
        <dbReference type="ARBA" id="ARBA00004418"/>
    </source>
</evidence>
<dbReference type="GO" id="GO:0042597">
    <property type="term" value="C:periplasmic space"/>
    <property type="evidence" value="ECO:0007669"/>
    <property type="project" value="UniProtKB-SubCell"/>
</dbReference>
<dbReference type="Pfam" id="PF00034">
    <property type="entry name" value="Cytochrom_C"/>
    <property type="match status" value="1"/>
</dbReference>
<dbReference type="GO" id="GO:0020037">
    <property type="term" value="F:heme binding"/>
    <property type="evidence" value="ECO:0007669"/>
    <property type="project" value="InterPro"/>
</dbReference>
<evidence type="ECO:0000256" key="9">
    <source>
        <dbReference type="PIRSR" id="PIRSR000005-2"/>
    </source>
</evidence>
<protein>
    <submittedName>
        <fullName evidence="12">Cytochrome c4</fullName>
    </submittedName>
</protein>
<dbReference type="EMBL" id="SRPF01000004">
    <property type="protein sequence ID" value="TGN38747.1"/>
    <property type="molecule type" value="Genomic_DNA"/>
</dbReference>
<evidence type="ECO:0000313" key="12">
    <source>
        <dbReference type="EMBL" id="TGN38747.1"/>
    </source>
</evidence>
<dbReference type="GO" id="GO:0009055">
    <property type="term" value="F:electron transfer activity"/>
    <property type="evidence" value="ECO:0007669"/>
    <property type="project" value="InterPro"/>
</dbReference>
<dbReference type="PIRSF" id="PIRSF000005">
    <property type="entry name" value="Cytochrome_c4"/>
    <property type="match status" value="1"/>
</dbReference>
<proteinExistence type="predicted"/>
<keyword evidence="7 9" id="KW-0408">Iron</keyword>
<dbReference type="AlphaFoldDB" id="A0A4Z1BN27"/>
<evidence type="ECO:0000256" key="3">
    <source>
        <dbReference type="ARBA" id="ARBA00022617"/>
    </source>
</evidence>
<organism evidence="12 13">
    <name type="scientific">Marinobacter confluentis</name>
    <dbReference type="NCBI Taxonomy" id="1697557"/>
    <lineage>
        <taxon>Bacteria</taxon>
        <taxon>Pseudomonadati</taxon>
        <taxon>Pseudomonadota</taxon>
        <taxon>Gammaproteobacteria</taxon>
        <taxon>Pseudomonadales</taxon>
        <taxon>Marinobacteraceae</taxon>
        <taxon>Marinobacter</taxon>
    </lineage>
</organism>
<accession>A0A4Z1BN27</accession>
<evidence type="ECO:0000256" key="8">
    <source>
        <dbReference type="PIRSR" id="PIRSR000005-1"/>
    </source>
</evidence>
<feature type="binding site" description="covalent" evidence="8">
    <location>
        <position position="34"/>
    </location>
    <ligand>
        <name>heme c</name>
        <dbReference type="ChEBI" id="CHEBI:61717"/>
        <label>1</label>
    </ligand>
</feature>
<dbReference type="OrthoDB" id="9773456at2"/>
<evidence type="ECO:0000259" key="11">
    <source>
        <dbReference type="PROSITE" id="PS51007"/>
    </source>
</evidence>
<feature type="binding site" description="covalent" evidence="8">
    <location>
        <position position="131"/>
    </location>
    <ligand>
        <name>heme c</name>
        <dbReference type="ChEBI" id="CHEBI:61717"/>
        <label>2</label>
    </ligand>
</feature>
<dbReference type="PROSITE" id="PS51007">
    <property type="entry name" value="CYTC"/>
    <property type="match status" value="2"/>
</dbReference>
<feature type="domain" description="Cytochrome c" evidence="11">
    <location>
        <begin position="22"/>
        <end position="101"/>
    </location>
</feature>
<dbReference type="SUPFAM" id="SSF46626">
    <property type="entry name" value="Cytochrome c"/>
    <property type="match status" value="2"/>
</dbReference>
<evidence type="ECO:0000256" key="5">
    <source>
        <dbReference type="ARBA" id="ARBA00022764"/>
    </source>
</evidence>
<keyword evidence="10" id="KW-0732">Signal</keyword>
<feature type="signal peptide" evidence="10">
    <location>
        <begin position="1"/>
        <end position="21"/>
    </location>
</feature>
<feature type="binding site" description="covalent" evidence="8">
    <location>
        <position position="37"/>
    </location>
    <ligand>
        <name>heme c</name>
        <dbReference type="ChEBI" id="CHEBI:61717"/>
        <label>1</label>
    </ligand>
</feature>
<dbReference type="PANTHER" id="PTHR33751">
    <property type="entry name" value="CBB3-TYPE CYTOCHROME C OXIDASE SUBUNIT FIXP"/>
    <property type="match status" value="1"/>
</dbReference>
<sequence>MKKLIAGVVLGVGLTAMAHGAGDPEAGEANAQVCAGCHGAGGAEPIAANYPKLSGLGEKYLHQQLRLIKSQDRMIASMTGLLDNSSDQDLQDLAAYFNEQSMPIGQADPELVDQGRALYRGGNMASGVPACAGCHSPNGSGIEAAGYPRLSGQNAEYVAKQLTEYRDGERDAGQNASIMMDVAAKLTDQEIKAVASYVSGLN</sequence>
<dbReference type="InterPro" id="IPR050597">
    <property type="entry name" value="Cytochrome_c_Oxidase_Subunit"/>
</dbReference>
<feature type="binding site" description="axial binding residue" evidence="9">
    <location>
        <position position="78"/>
    </location>
    <ligand>
        <name>heme c</name>
        <dbReference type="ChEBI" id="CHEBI:61717"/>
        <label>1</label>
    </ligand>
    <ligandPart>
        <name>Fe</name>
        <dbReference type="ChEBI" id="CHEBI:18248"/>
    </ligandPart>
</feature>
<dbReference type="GO" id="GO:0005506">
    <property type="term" value="F:iron ion binding"/>
    <property type="evidence" value="ECO:0007669"/>
    <property type="project" value="InterPro"/>
</dbReference>
<dbReference type="PANTHER" id="PTHR33751:SF9">
    <property type="entry name" value="CYTOCHROME C4"/>
    <property type="match status" value="1"/>
</dbReference>
<feature type="binding site" description="axial binding residue" evidence="9">
    <location>
        <position position="38"/>
    </location>
    <ligand>
        <name>heme c</name>
        <dbReference type="ChEBI" id="CHEBI:61717"/>
        <label>1</label>
    </ligand>
    <ligandPart>
        <name>Fe</name>
        <dbReference type="ChEBI" id="CHEBI:18248"/>
    </ligandPart>
</feature>
<keyword evidence="6" id="KW-0249">Electron transport</keyword>